<keyword evidence="3" id="KW-0808">Transferase</keyword>
<dbReference type="Pfam" id="PF13632">
    <property type="entry name" value="Glyco_trans_2_3"/>
    <property type="match status" value="1"/>
</dbReference>
<dbReference type="OrthoDB" id="9797391at2"/>
<feature type="transmembrane region" description="Helical" evidence="4">
    <location>
        <begin position="345"/>
        <end position="366"/>
    </location>
</feature>
<feature type="transmembrane region" description="Helical" evidence="4">
    <location>
        <begin position="12"/>
        <end position="33"/>
    </location>
</feature>
<reference evidence="7" key="1">
    <citation type="submission" date="2018-02" db="EMBL/GenBank/DDBJ databases">
        <authorList>
            <person name="Holder M.E."/>
            <person name="Ajami N.J."/>
            <person name="Petrosino J.F."/>
        </authorList>
    </citation>
    <scope>NUCLEOTIDE SEQUENCE [LARGE SCALE GENOMIC DNA]</scope>
    <source>
        <strain evidence="7">CCUG 47711</strain>
    </source>
</reference>
<sequence length="428" mass="49509">MGWENLTLFTKILMVILISGNIFGLIFTLYQVYISLPIFKKYKNLTGPEKPYNKFAIVISAHDEEKVIKNLLDSLNTQNYPKDKFDIFLIADNCTDNTAKIAAELGANVYERLDPEHKSKGYALNWFFDQFIKKYNHSDYDLITIIDSDNVMDENYLLEMNKRYNYGDRVIIGYRIGKNPSATIWSNANSLFWIMQKRGVDHPRYMSGRSLTSVGGTGFAFAYDIIDKQGWKTQSLTEDLEFTMDVNLKGETITYSREAKFYDEQPEDMISTIKQRWRWSYGLRELLEQKSRPLLKSVFFGRTENLDSFMFSIMYVVLLVSPVLWVLSMILIGITLGLGAMLKSVLISALIGEIVLSLFIYILTVVEDQHWEGQWKGILFYPIYLLIISLTIFMALGKKPGWKKIDHSDQSTISDMNVNKNKHKKDSK</sequence>
<evidence type="ECO:0000256" key="2">
    <source>
        <dbReference type="ARBA" id="ARBA00022676"/>
    </source>
</evidence>
<dbReference type="EMBL" id="CP027226">
    <property type="protein sequence ID" value="AVM41998.1"/>
    <property type="molecule type" value="Genomic_DNA"/>
</dbReference>
<keyword evidence="4" id="KW-1133">Transmembrane helix</keyword>
<dbReference type="Gene3D" id="3.90.550.10">
    <property type="entry name" value="Spore Coat Polysaccharide Biosynthesis Protein SpsA, Chain A"/>
    <property type="match status" value="1"/>
</dbReference>
<protein>
    <recommendedName>
        <fullName evidence="5">Glycosyltransferase 2-like domain-containing protein</fullName>
    </recommendedName>
</protein>
<name>A0A2S0KLV5_9FIRM</name>
<dbReference type="PANTHER" id="PTHR43630:SF1">
    <property type="entry name" value="POLY-BETA-1,6-N-ACETYL-D-GLUCOSAMINE SYNTHASE"/>
    <property type="match status" value="1"/>
</dbReference>
<evidence type="ECO:0000313" key="6">
    <source>
        <dbReference type="EMBL" id="AVM41998.1"/>
    </source>
</evidence>
<proteinExistence type="inferred from homology"/>
<dbReference type="KEGG" id="fsa:C5Q98_01560"/>
<evidence type="ECO:0000259" key="5">
    <source>
        <dbReference type="Pfam" id="PF13632"/>
    </source>
</evidence>
<keyword evidence="7" id="KW-1185">Reference proteome</keyword>
<feature type="transmembrane region" description="Helical" evidence="4">
    <location>
        <begin position="313"/>
        <end position="338"/>
    </location>
</feature>
<evidence type="ECO:0000313" key="7">
    <source>
        <dbReference type="Proteomes" id="UP000237947"/>
    </source>
</evidence>
<feature type="domain" description="Glycosyltransferase 2-like" evidence="5">
    <location>
        <begin position="142"/>
        <end position="336"/>
    </location>
</feature>
<keyword evidence="2" id="KW-0328">Glycosyltransferase</keyword>
<dbReference type="GO" id="GO:0016757">
    <property type="term" value="F:glycosyltransferase activity"/>
    <property type="evidence" value="ECO:0007669"/>
    <property type="project" value="UniProtKB-KW"/>
</dbReference>
<organism evidence="6 7">
    <name type="scientific">Fastidiosipila sanguinis</name>
    <dbReference type="NCBI Taxonomy" id="236753"/>
    <lineage>
        <taxon>Bacteria</taxon>
        <taxon>Bacillati</taxon>
        <taxon>Bacillota</taxon>
        <taxon>Clostridia</taxon>
        <taxon>Eubacteriales</taxon>
        <taxon>Oscillospiraceae</taxon>
        <taxon>Fastidiosipila</taxon>
    </lineage>
</organism>
<accession>A0A2S0KLV5</accession>
<comment type="similarity">
    <text evidence="1">Belongs to the glycosyltransferase 2 family.</text>
</comment>
<dbReference type="PANTHER" id="PTHR43630">
    <property type="entry name" value="POLY-BETA-1,6-N-ACETYL-D-GLUCOSAMINE SYNTHASE"/>
    <property type="match status" value="1"/>
</dbReference>
<evidence type="ECO:0000256" key="3">
    <source>
        <dbReference type="ARBA" id="ARBA00022679"/>
    </source>
</evidence>
<evidence type="ECO:0000256" key="1">
    <source>
        <dbReference type="ARBA" id="ARBA00006739"/>
    </source>
</evidence>
<keyword evidence="4" id="KW-0472">Membrane</keyword>
<dbReference type="Proteomes" id="UP000237947">
    <property type="component" value="Chromosome"/>
</dbReference>
<dbReference type="SUPFAM" id="SSF53448">
    <property type="entry name" value="Nucleotide-diphospho-sugar transferases"/>
    <property type="match status" value="1"/>
</dbReference>
<dbReference type="AlphaFoldDB" id="A0A2S0KLV5"/>
<dbReference type="RefSeq" id="WP_106011984.1">
    <property type="nucleotide sequence ID" value="NZ_CP027226.1"/>
</dbReference>
<gene>
    <name evidence="6" type="ORF">C5Q98_01560</name>
</gene>
<dbReference type="InterPro" id="IPR001173">
    <property type="entry name" value="Glyco_trans_2-like"/>
</dbReference>
<keyword evidence="4" id="KW-0812">Transmembrane</keyword>
<feature type="transmembrane region" description="Helical" evidence="4">
    <location>
        <begin position="378"/>
        <end position="396"/>
    </location>
</feature>
<evidence type="ECO:0000256" key="4">
    <source>
        <dbReference type="SAM" id="Phobius"/>
    </source>
</evidence>
<dbReference type="InterPro" id="IPR029044">
    <property type="entry name" value="Nucleotide-diphossugar_trans"/>
</dbReference>
<dbReference type="CDD" id="cd06438">
    <property type="entry name" value="EpsO_like"/>
    <property type="match status" value="1"/>
</dbReference>